<keyword evidence="1" id="KW-0647">Proteasome</keyword>
<reference evidence="4" key="2">
    <citation type="submission" date="2009-11" db="EMBL/GenBank/DDBJ databases">
        <title>The Genome Sequence of Allomyces macrogynus strain ATCC 38327.</title>
        <authorList>
            <consortium name="The Broad Institute Genome Sequencing Platform"/>
            <person name="Russ C."/>
            <person name="Cuomo C."/>
            <person name="Shea T."/>
            <person name="Young S.K."/>
            <person name="Zeng Q."/>
            <person name="Koehrsen M."/>
            <person name="Haas B."/>
            <person name="Borodovsky M."/>
            <person name="Guigo R."/>
            <person name="Alvarado L."/>
            <person name="Berlin A."/>
            <person name="Borenstein D."/>
            <person name="Chen Z."/>
            <person name="Engels R."/>
            <person name="Freedman E."/>
            <person name="Gellesch M."/>
            <person name="Goldberg J."/>
            <person name="Griggs A."/>
            <person name="Gujja S."/>
            <person name="Heiman D."/>
            <person name="Hepburn T."/>
            <person name="Howarth C."/>
            <person name="Jen D."/>
            <person name="Larson L."/>
            <person name="Lewis B."/>
            <person name="Mehta T."/>
            <person name="Park D."/>
            <person name="Pearson M."/>
            <person name="Roberts A."/>
            <person name="Saif S."/>
            <person name="Shenoy N."/>
            <person name="Sisk P."/>
            <person name="Stolte C."/>
            <person name="Sykes S."/>
            <person name="Walk T."/>
            <person name="White J."/>
            <person name="Yandava C."/>
            <person name="Burger G."/>
            <person name="Gray M.W."/>
            <person name="Holland P.W.H."/>
            <person name="King N."/>
            <person name="Lang F.B.F."/>
            <person name="Roger A.J."/>
            <person name="Ruiz-Trillo I."/>
            <person name="Lander E."/>
            <person name="Nusbaum C."/>
        </authorList>
    </citation>
    <scope>NUCLEOTIDE SEQUENCE [LARGE SCALE GENOMIC DNA]</scope>
    <source>
        <strain evidence="4">ATCC 38327</strain>
    </source>
</reference>
<dbReference type="eggNOG" id="KOG3151">
    <property type="taxonomic scope" value="Eukaryota"/>
</dbReference>
<dbReference type="PANTHER" id="PTHR12387:SF0">
    <property type="entry name" value="26S PROTEASOME NON-ATPASE REGULATORY SUBUNIT 8"/>
    <property type="match status" value="1"/>
</dbReference>
<dbReference type="PANTHER" id="PTHR12387">
    <property type="entry name" value="26S PROTEASOME NON-ATPASE REGULATORY SUBUNIT 8"/>
    <property type="match status" value="1"/>
</dbReference>
<dbReference type="OMA" id="MAVDHED"/>
<dbReference type="Proteomes" id="UP000054350">
    <property type="component" value="Unassembled WGS sequence"/>
</dbReference>
<name>A0A0L0T4U9_ALLM3</name>
<dbReference type="Gene3D" id="1.25.40.990">
    <property type="match status" value="1"/>
</dbReference>
<feature type="domain" description="CSN8/PSMD8/EIF3K" evidence="2">
    <location>
        <begin position="98"/>
        <end position="234"/>
    </location>
</feature>
<reference evidence="3 4" key="1">
    <citation type="submission" date="2009-11" db="EMBL/GenBank/DDBJ databases">
        <title>Annotation of Allomyces macrogynus ATCC 38327.</title>
        <authorList>
            <consortium name="The Broad Institute Genome Sequencing Platform"/>
            <person name="Russ C."/>
            <person name="Cuomo C."/>
            <person name="Burger G."/>
            <person name="Gray M.W."/>
            <person name="Holland P.W.H."/>
            <person name="King N."/>
            <person name="Lang F.B.F."/>
            <person name="Roger A.J."/>
            <person name="Ruiz-Trillo I."/>
            <person name="Young S.K."/>
            <person name="Zeng Q."/>
            <person name="Gargeya S."/>
            <person name="Fitzgerald M."/>
            <person name="Haas B."/>
            <person name="Abouelleil A."/>
            <person name="Alvarado L."/>
            <person name="Arachchi H.M."/>
            <person name="Berlin A."/>
            <person name="Chapman S.B."/>
            <person name="Gearin G."/>
            <person name="Goldberg J."/>
            <person name="Griggs A."/>
            <person name="Gujja S."/>
            <person name="Hansen M."/>
            <person name="Heiman D."/>
            <person name="Howarth C."/>
            <person name="Larimer J."/>
            <person name="Lui A."/>
            <person name="MacDonald P.J.P."/>
            <person name="McCowen C."/>
            <person name="Montmayeur A."/>
            <person name="Murphy C."/>
            <person name="Neiman D."/>
            <person name="Pearson M."/>
            <person name="Priest M."/>
            <person name="Roberts A."/>
            <person name="Saif S."/>
            <person name="Shea T."/>
            <person name="Sisk P."/>
            <person name="Stolte C."/>
            <person name="Sykes S."/>
            <person name="Wortman J."/>
            <person name="Nusbaum C."/>
            <person name="Birren B."/>
        </authorList>
    </citation>
    <scope>NUCLEOTIDE SEQUENCE [LARGE SCALE GENOMIC DNA]</scope>
    <source>
        <strain evidence="3 4">ATCC 38327</strain>
    </source>
</reference>
<keyword evidence="4" id="KW-1185">Reference proteome</keyword>
<evidence type="ECO:0000313" key="4">
    <source>
        <dbReference type="Proteomes" id="UP000054350"/>
    </source>
</evidence>
<dbReference type="GO" id="GO:0043161">
    <property type="term" value="P:proteasome-mediated ubiquitin-dependent protein catabolic process"/>
    <property type="evidence" value="ECO:0007669"/>
    <property type="project" value="TreeGrafter"/>
</dbReference>
<dbReference type="EMBL" id="GG745362">
    <property type="protein sequence ID" value="KNE69770.1"/>
    <property type="molecule type" value="Genomic_DNA"/>
</dbReference>
<evidence type="ECO:0000256" key="1">
    <source>
        <dbReference type="ARBA" id="ARBA00022942"/>
    </source>
</evidence>
<organism evidence="3 4">
    <name type="scientific">Allomyces macrogynus (strain ATCC 38327)</name>
    <name type="common">Allomyces javanicus var. macrogynus</name>
    <dbReference type="NCBI Taxonomy" id="578462"/>
    <lineage>
        <taxon>Eukaryota</taxon>
        <taxon>Fungi</taxon>
        <taxon>Fungi incertae sedis</taxon>
        <taxon>Blastocladiomycota</taxon>
        <taxon>Blastocladiomycetes</taxon>
        <taxon>Blastocladiales</taxon>
        <taxon>Blastocladiaceae</taxon>
        <taxon>Allomyces</taxon>
    </lineage>
</organism>
<evidence type="ECO:0000313" key="3">
    <source>
        <dbReference type="EMBL" id="KNE69770.1"/>
    </source>
</evidence>
<dbReference type="InterPro" id="IPR006746">
    <property type="entry name" value="26S_Psome_Rpn12"/>
</dbReference>
<dbReference type="GO" id="GO:0005829">
    <property type="term" value="C:cytosol"/>
    <property type="evidence" value="ECO:0007669"/>
    <property type="project" value="TreeGrafter"/>
</dbReference>
<dbReference type="GO" id="GO:0005634">
    <property type="term" value="C:nucleus"/>
    <property type="evidence" value="ECO:0007669"/>
    <property type="project" value="TreeGrafter"/>
</dbReference>
<protein>
    <recommendedName>
        <fullName evidence="2">CSN8/PSMD8/EIF3K domain-containing protein</fullName>
    </recommendedName>
</protein>
<sequence>MSNPALDQAARLRDLLQKAVAQGAAMNVTQATAHLADAKRALAQLGALLPSPAHPPGAHGLPARFASNARYYAQVAPFYAVDDAAGPQQGSSPRALLIRGLHLLHLLAQHRIAEFHAALELVPAAARAGSNPYIAHAVQLEQALMDGSLHHVWHAREDVPADECRLFLDALVLTLRKEMANAIEVAYAPSLPVAALARRLFLDPAKDADQLRALCAEQGWTMDAVQGVVHFDQADAVEGKMDAQGVIQHALMYARELERIV</sequence>
<dbReference type="STRING" id="578462.A0A0L0T4U9"/>
<accession>A0A0L0T4U9</accession>
<dbReference type="Pfam" id="PF10075">
    <property type="entry name" value="CSN8_PSD8_EIF3K"/>
    <property type="match status" value="1"/>
</dbReference>
<evidence type="ECO:0000259" key="2">
    <source>
        <dbReference type="Pfam" id="PF10075"/>
    </source>
</evidence>
<dbReference type="AlphaFoldDB" id="A0A0L0T4U9"/>
<proteinExistence type="predicted"/>
<gene>
    <name evidence="3" type="ORF">AMAG_14310</name>
</gene>
<dbReference type="InterPro" id="IPR033464">
    <property type="entry name" value="CSN8_PSD8_EIF3K"/>
</dbReference>
<dbReference type="GO" id="GO:0008541">
    <property type="term" value="C:proteasome regulatory particle, lid subcomplex"/>
    <property type="evidence" value="ECO:0007669"/>
    <property type="project" value="TreeGrafter"/>
</dbReference>
<dbReference type="OrthoDB" id="8775810at2759"/>
<dbReference type="VEuPathDB" id="FungiDB:AMAG_14310"/>